<dbReference type="OrthoDB" id="5875927at2759"/>
<protein>
    <submittedName>
        <fullName evidence="2">Uncharacterized protein</fullName>
    </submittedName>
</protein>
<dbReference type="Proteomes" id="UP000298663">
    <property type="component" value="Unassembled WGS sequence"/>
</dbReference>
<reference evidence="2 3" key="2">
    <citation type="journal article" date="2019" name="G3 (Bethesda)">
        <title>Hybrid Assembly of the Genome of the Entomopathogenic Nematode Steinernema carpocapsae Identifies the X-Chromosome.</title>
        <authorList>
            <person name="Serra L."/>
            <person name="Macchietto M."/>
            <person name="Macias-Munoz A."/>
            <person name="McGill C.J."/>
            <person name="Rodriguez I.M."/>
            <person name="Rodriguez B."/>
            <person name="Murad R."/>
            <person name="Mortazavi A."/>
        </authorList>
    </citation>
    <scope>NUCLEOTIDE SEQUENCE [LARGE SCALE GENOMIC DNA]</scope>
    <source>
        <strain evidence="2 3">ALL</strain>
    </source>
</reference>
<feature type="signal peptide" evidence="1">
    <location>
        <begin position="1"/>
        <end position="18"/>
    </location>
</feature>
<gene>
    <name evidence="2" type="ORF">L596_007333</name>
</gene>
<evidence type="ECO:0000313" key="2">
    <source>
        <dbReference type="EMBL" id="TKR92743.1"/>
    </source>
</evidence>
<organism evidence="2 3">
    <name type="scientific">Steinernema carpocapsae</name>
    <name type="common">Entomopathogenic nematode</name>
    <dbReference type="NCBI Taxonomy" id="34508"/>
    <lineage>
        <taxon>Eukaryota</taxon>
        <taxon>Metazoa</taxon>
        <taxon>Ecdysozoa</taxon>
        <taxon>Nematoda</taxon>
        <taxon>Chromadorea</taxon>
        <taxon>Rhabditida</taxon>
        <taxon>Tylenchina</taxon>
        <taxon>Panagrolaimomorpha</taxon>
        <taxon>Strongyloidoidea</taxon>
        <taxon>Steinernematidae</taxon>
        <taxon>Steinernema</taxon>
    </lineage>
</organism>
<dbReference type="AlphaFoldDB" id="A0A4U5P9M9"/>
<sequence length="99" mass="11379">MFRLALVLLVFVLAVVRSDCGCGPRCYKYSNARHCSRCCSATVRRSVDYVRRPAIAYADVFDAAESVRDSHEDVDSTFYEIVANVLHRNRRFNPKFAQR</sequence>
<name>A0A4U5P9M9_STECR</name>
<dbReference type="EMBL" id="AZBU02000002">
    <property type="protein sequence ID" value="TKR92743.1"/>
    <property type="molecule type" value="Genomic_DNA"/>
</dbReference>
<evidence type="ECO:0000313" key="3">
    <source>
        <dbReference type="Proteomes" id="UP000298663"/>
    </source>
</evidence>
<accession>A0A4U5P9M9</accession>
<evidence type="ECO:0000256" key="1">
    <source>
        <dbReference type="SAM" id="SignalP"/>
    </source>
</evidence>
<keyword evidence="1" id="KW-0732">Signal</keyword>
<proteinExistence type="predicted"/>
<reference evidence="2 3" key="1">
    <citation type="journal article" date="2015" name="Genome Biol.">
        <title>Comparative genomics of Steinernema reveals deeply conserved gene regulatory networks.</title>
        <authorList>
            <person name="Dillman A.R."/>
            <person name="Macchietto M."/>
            <person name="Porter C.F."/>
            <person name="Rogers A."/>
            <person name="Williams B."/>
            <person name="Antoshechkin I."/>
            <person name="Lee M.M."/>
            <person name="Goodwin Z."/>
            <person name="Lu X."/>
            <person name="Lewis E.E."/>
            <person name="Goodrich-Blair H."/>
            <person name="Stock S.P."/>
            <person name="Adams B.J."/>
            <person name="Sternberg P.W."/>
            <person name="Mortazavi A."/>
        </authorList>
    </citation>
    <scope>NUCLEOTIDE SEQUENCE [LARGE SCALE GENOMIC DNA]</scope>
    <source>
        <strain evidence="2 3">ALL</strain>
    </source>
</reference>
<keyword evidence="3" id="KW-1185">Reference proteome</keyword>
<comment type="caution">
    <text evidence="2">The sequence shown here is derived from an EMBL/GenBank/DDBJ whole genome shotgun (WGS) entry which is preliminary data.</text>
</comment>
<feature type="chain" id="PRO_5020818439" evidence="1">
    <location>
        <begin position="19"/>
        <end position="99"/>
    </location>
</feature>